<dbReference type="RefSeq" id="WP_129642176.1">
    <property type="nucleotide sequence ID" value="NZ_BLJN01000003.1"/>
</dbReference>
<proteinExistence type="inferred from homology"/>
<evidence type="ECO:0000313" key="3">
    <source>
        <dbReference type="EMBL" id="GFE81291.1"/>
    </source>
</evidence>
<dbReference type="HAMAP" id="MF_00758">
    <property type="entry name" value="UPF0301"/>
    <property type="match status" value="1"/>
</dbReference>
<reference evidence="4" key="1">
    <citation type="submission" date="2020-01" db="EMBL/GenBank/DDBJ databases">
        <title>'Steroidobacter agaridevorans' sp. nov., agar-degrading bacteria isolated from rhizosphere soils.</title>
        <authorList>
            <person name="Ikenaga M."/>
            <person name="Kataoka M."/>
            <person name="Murouchi A."/>
            <person name="Katsuragi S."/>
            <person name="Sakai M."/>
        </authorList>
    </citation>
    <scope>NUCLEOTIDE SEQUENCE [LARGE SCALE GENOMIC DNA]</scope>
    <source>
        <strain evidence="4">YU21-B</strain>
    </source>
</reference>
<evidence type="ECO:0000256" key="2">
    <source>
        <dbReference type="HAMAP-Rule" id="MF_00758"/>
    </source>
</evidence>
<dbReference type="AlphaFoldDB" id="A0A829YES2"/>
<comment type="caution">
    <text evidence="3">The sequence shown here is derived from an EMBL/GenBank/DDBJ whole genome shotgun (WGS) entry which is preliminary data.</text>
</comment>
<name>A0A829YES2_9GAMM</name>
<dbReference type="Pfam" id="PF02622">
    <property type="entry name" value="DUF179"/>
    <property type="match status" value="1"/>
</dbReference>
<dbReference type="NCBIfam" id="NF001266">
    <property type="entry name" value="PRK00228.1-1"/>
    <property type="match status" value="1"/>
</dbReference>
<evidence type="ECO:0000256" key="1">
    <source>
        <dbReference type="ARBA" id="ARBA00009600"/>
    </source>
</evidence>
<sequence>MSEGDFLTNQFLIAMPAMTDSNFAQTVTFIWEHNADGALGIIINRPLQMRLLDVFEQLKMPTAPGVFGHQQVLQGGPVQTDRGFVVHQVGGHWEHTRQVSPRLQVTTSPDILNAMARGSGPNTALVALGYAGWSAGQLETELAQNAWLTAPCDERILFDTPYEQRWRAAGRLLGVDLATISDQVGHA</sequence>
<protein>
    <recommendedName>
        <fullName evidence="2">UPF0301 protein GCM10011487_32910</fullName>
    </recommendedName>
</protein>
<comment type="similarity">
    <text evidence="1 2">Belongs to the UPF0301 (AlgH) family.</text>
</comment>
<keyword evidence="4" id="KW-1185">Reference proteome</keyword>
<dbReference type="EMBL" id="BLJN01000003">
    <property type="protein sequence ID" value="GFE81291.1"/>
    <property type="molecule type" value="Genomic_DNA"/>
</dbReference>
<dbReference type="PANTHER" id="PTHR30327:SF1">
    <property type="entry name" value="UPF0301 PROTEIN YQGE"/>
    <property type="match status" value="1"/>
</dbReference>
<dbReference type="GO" id="GO:0005829">
    <property type="term" value="C:cytosol"/>
    <property type="evidence" value="ECO:0007669"/>
    <property type="project" value="TreeGrafter"/>
</dbReference>
<gene>
    <name evidence="3" type="primary">algH</name>
    <name evidence="3" type="ORF">GCM10011487_32910</name>
</gene>
<evidence type="ECO:0000313" key="4">
    <source>
        <dbReference type="Proteomes" id="UP000445000"/>
    </source>
</evidence>
<accession>A0A829YES2</accession>
<dbReference type="Proteomes" id="UP000445000">
    <property type="component" value="Unassembled WGS sequence"/>
</dbReference>
<organism evidence="3 4">
    <name type="scientific">Steroidobacter agaridevorans</name>
    <dbReference type="NCBI Taxonomy" id="2695856"/>
    <lineage>
        <taxon>Bacteria</taxon>
        <taxon>Pseudomonadati</taxon>
        <taxon>Pseudomonadota</taxon>
        <taxon>Gammaproteobacteria</taxon>
        <taxon>Steroidobacterales</taxon>
        <taxon>Steroidobacteraceae</taxon>
        <taxon>Steroidobacter</taxon>
    </lineage>
</organism>
<dbReference type="PANTHER" id="PTHR30327">
    <property type="entry name" value="UNCHARACTERIZED PROTEIN YQGE"/>
    <property type="match status" value="1"/>
</dbReference>
<dbReference type="InterPro" id="IPR003774">
    <property type="entry name" value="AlgH-like"/>
</dbReference>
<dbReference type="Gene3D" id="3.40.1740.10">
    <property type="entry name" value="VC0467-like"/>
    <property type="match status" value="1"/>
</dbReference>
<dbReference type="SUPFAM" id="SSF143456">
    <property type="entry name" value="VC0467-like"/>
    <property type="match status" value="1"/>
</dbReference>